<feature type="compositionally biased region" description="Low complexity" evidence="1">
    <location>
        <begin position="159"/>
        <end position="171"/>
    </location>
</feature>
<dbReference type="Proteomes" id="UP000437017">
    <property type="component" value="Unassembled WGS sequence"/>
</dbReference>
<evidence type="ECO:0000256" key="1">
    <source>
        <dbReference type="SAM" id="MobiDB-lite"/>
    </source>
</evidence>
<accession>A0A6A1Q3M3</accession>
<proteinExistence type="predicted"/>
<comment type="caution">
    <text evidence="2">The sequence shown here is derived from an EMBL/GenBank/DDBJ whole genome shotgun (WGS) entry which is preliminary data.</text>
</comment>
<feature type="region of interest" description="Disordered" evidence="1">
    <location>
        <begin position="159"/>
        <end position="182"/>
    </location>
</feature>
<sequence>MDFLKPTEDTWTDLFTRFKQSPSQARTSFSIPNFFWSLGIGHTGAWWHTGRRRREWGGSTVSRSPPWISFMIYLRGMAFASDSSIRTTRVSWCRKYGAKSAVASSSRGKWMACGCITAAVTPSSSSQPHWTTRTPGRCWYTKCSPVSPSRLLTTRKRTACSGPTTTSSCSSRGLASPCRSAS</sequence>
<reference evidence="2 3" key="1">
    <citation type="journal article" date="2019" name="PLoS ONE">
        <title>Genomic analyses reveal an absence of contemporary introgressive admixture between fin whales and blue whales, despite known hybrids.</title>
        <authorList>
            <person name="Westbury M.V."/>
            <person name="Petersen B."/>
            <person name="Lorenzen E.D."/>
        </authorList>
    </citation>
    <scope>NUCLEOTIDE SEQUENCE [LARGE SCALE GENOMIC DNA]</scope>
    <source>
        <strain evidence="2">FinWhale-01</strain>
    </source>
</reference>
<keyword evidence="3" id="KW-1185">Reference proteome</keyword>
<dbReference type="AlphaFoldDB" id="A0A6A1Q3M3"/>
<protein>
    <submittedName>
        <fullName evidence="2">Uncharacterized protein</fullName>
    </submittedName>
</protein>
<evidence type="ECO:0000313" key="3">
    <source>
        <dbReference type="Proteomes" id="UP000437017"/>
    </source>
</evidence>
<gene>
    <name evidence="2" type="ORF">E2I00_013534</name>
</gene>
<dbReference type="EMBL" id="SGJD01001293">
    <property type="protein sequence ID" value="KAB0400856.1"/>
    <property type="molecule type" value="Genomic_DNA"/>
</dbReference>
<evidence type="ECO:0000313" key="2">
    <source>
        <dbReference type="EMBL" id="KAB0400856.1"/>
    </source>
</evidence>
<organism evidence="2 3">
    <name type="scientific">Balaenoptera physalus</name>
    <name type="common">Fin whale</name>
    <name type="synonym">Balaena physalus</name>
    <dbReference type="NCBI Taxonomy" id="9770"/>
    <lineage>
        <taxon>Eukaryota</taxon>
        <taxon>Metazoa</taxon>
        <taxon>Chordata</taxon>
        <taxon>Craniata</taxon>
        <taxon>Vertebrata</taxon>
        <taxon>Euteleostomi</taxon>
        <taxon>Mammalia</taxon>
        <taxon>Eutheria</taxon>
        <taxon>Laurasiatheria</taxon>
        <taxon>Artiodactyla</taxon>
        <taxon>Whippomorpha</taxon>
        <taxon>Cetacea</taxon>
        <taxon>Mysticeti</taxon>
        <taxon>Balaenopteridae</taxon>
        <taxon>Balaenoptera</taxon>
    </lineage>
</organism>
<name>A0A6A1Q3M3_BALPH</name>